<dbReference type="Proteomes" id="UP000594459">
    <property type="component" value="Chromosome"/>
</dbReference>
<dbReference type="EMBL" id="CP064654">
    <property type="protein sequence ID" value="QPC98055.1"/>
    <property type="molecule type" value="Genomic_DNA"/>
</dbReference>
<accession>A0A7S8IU82</accession>
<dbReference type="AlphaFoldDB" id="A0A7S8IU82"/>
<dbReference type="PANTHER" id="PTHR40260">
    <property type="entry name" value="BLR8190 PROTEIN"/>
    <property type="match status" value="1"/>
</dbReference>
<evidence type="ECO:0000313" key="1">
    <source>
        <dbReference type="EMBL" id="QPC98055.1"/>
    </source>
</evidence>
<keyword evidence="2" id="KW-1185">Reference proteome</keyword>
<organism evidence="1 2">
    <name type="scientific">Qipengyuania soli</name>
    <dbReference type="NCBI Taxonomy" id="2782568"/>
    <lineage>
        <taxon>Bacteria</taxon>
        <taxon>Pseudomonadati</taxon>
        <taxon>Pseudomonadota</taxon>
        <taxon>Alphaproteobacteria</taxon>
        <taxon>Sphingomonadales</taxon>
        <taxon>Erythrobacteraceae</taxon>
        <taxon>Qipengyuania</taxon>
    </lineage>
</organism>
<gene>
    <name evidence="1" type="ORF">IRL76_09170</name>
</gene>
<dbReference type="GO" id="GO:0016491">
    <property type="term" value="F:oxidoreductase activity"/>
    <property type="evidence" value="ECO:0007669"/>
    <property type="project" value="InterPro"/>
</dbReference>
<dbReference type="InterPro" id="IPR009799">
    <property type="entry name" value="EthD_dom"/>
</dbReference>
<dbReference type="NCBIfam" id="TIGR02118">
    <property type="entry name" value="EthD family reductase"/>
    <property type="match status" value="1"/>
</dbReference>
<reference evidence="1 2" key="1">
    <citation type="submission" date="2020-11" db="EMBL/GenBank/DDBJ databases">
        <title>The genome sequence of Erythrobacter sp. 6D36.</title>
        <authorList>
            <person name="Liu Y."/>
        </authorList>
    </citation>
    <scope>NUCLEOTIDE SEQUENCE [LARGE SCALE GENOMIC DNA]</scope>
    <source>
        <strain evidence="1 2">6D36</strain>
    </source>
</reference>
<dbReference type="SUPFAM" id="SSF54909">
    <property type="entry name" value="Dimeric alpha+beta barrel"/>
    <property type="match status" value="1"/>
</dbReference>
<evidence type="ECO:0000313" key="2">
    <source>
        <dbReference type="Proteomes" id="UP000594459"/>
    </source>
</evidence>
<name>A0A7S8IU82_9SPHN</name>
<protein>
    <submittedName>
        <fullName evidence="1">EthD family reductase</fullName>
    </submittedName>
</protein>
<sequence>MASLVVSYPAKEGAKFDADYYRDTHIPLVEKHWGSHGMTGADVYWPADGEQPNVAMVVLNFSSSDAIDAALGSAGTAEVMGDVPKFTDIQPTIYRTA</sequence>
<proteinExistence type="predicted"/>
<dbReference type="RefSeq" id="WP_200981064.1">
    <property type="nucleotide sequence ID" value="NZ_CP064654.1"/>
</dbReference>
<dbReference type="Gene3D" id="3.30.70.100">
    <property type="match status" value="1"/>
</dbReference>
<dbReference type="InterPro" id="IPR011008">
    <property type="entry name" value="Dimeric_a/b-barrel"/>
</dbReference>
<dbReference type="KEGG" id="qso:IRL76_09170"/>
<dbReference type="PANTHER" id="PTHR40260:SF2">
    <property type="entry name" value="BLR8190 PROTEIN"/>
    <property type="match status" value="1"/>
</dbReference>